<organism evidence="1">
    <name type="scientific">marine sediment metagenome</name>
    <dbReference type="NCBI Taxonomy" id="412755"/>
    <lineage>
        <taxon>unclassified sequences</taxon>
        <taxon>metagenomes</taxon>
        <taxon>ecological metagenomes</taxon>
    </lineage>
</organism>
<dbReference type="EMBL" id="LAZR01021426">
    <property type="protein sequence ID" value="KKL85366.1"/>
    <property type="molecule type" value="Genomic_DNA"/>
</dbReference>
<name>A0A0F9G4L4_9ZZZZ</name>
<dbReference type="AlphaFoldDB" id="A0A0F9G4L4"/>
<reference evidence="1" key="1">
    <citation type="journal article" date="2015" name="Nature">
        <title>Complex archaea that bridge the gap between prokaryotes and eukaryotes.</title>
        <authorList>
            <person name="Spang A."/>
            <person name="Saw J.H."/>
            <person name="Jorgensen S.L."/>
            <person name="Zaremba-Niedzwiedzka K."/>
            <person name="Martijn J."/>
            <person name="Lind A.E."/>
            <person name="van Eijk R."/>
            <person name="Schleper C."/>
            <person name="Guy L."/>
            <person name="Ettema T.J."/>
        </authorList>
    </citation>
    <scope>NUCLEOTIDE SEQUENCE</scope>
</reference>
<comment type="caution">
    <text evidence="1">The sequence shown here is derived from an EMBL/GenBank/DDBJ whole genome shotgun (WGS) entry which is preliminary data.</text>
</comment>
<accession>A0A0F9G4L4</accession>
<proteinExistence type="predicted"/>
<sequence>MPAFNSYTVYNEEGGLIAHGREATSTPETYFARLAVDIRRQAHVLLVLQEQGYVAMYMVTHPVAPVPTLGPIKALTPPGASESDI</sequence>
<gene>
    <name evidence="1" type="ORF">LCGC14_1955440</name>
</gene>
<evidence type="ECO:0000313" key="1">
    <source>
        <dbReference type="EMBL" id="KKL85366.1"/>
    </source>
</evidence>
<protein>
    <submittedName>
        <fullName evidence="1">Uncharacterized protein</fullName>
    </submittedName>
</protein>